<sequence length="171" mass="18381">MSLLSPLTAPIPQTSRTSSTSPRRSATAMIWAPLSARPSPSATLKPSSTTSAPSPAPVRCATPTIRISSSPLTTSDPFHISLAISNSDDLGLFVRKAFASSHLETLLHHLRSFARSHESQIEEVCRAHYQDFILAVDDLRSLLSDVDSLKSSLSSSNSVLQSIASLLPRRC</sequence>
<name>A0ACC2LWC7_PERAE</name>
<keyword evidence="2" id="KW-1185">Reference proteome</keyword>
<reference evidence="1 2" key="1">
    <citation type="journal article" date="2022" name="Hortic Res">
        <title>A haplotype resolved chromosomal level avocado genome allows analysis of novel avocado genes.</title>
        <authorList>
            <person name="Nath O."/>
            <person name="Fletcher S.J."/>
            <person name="Hayward A."/>
            <person name="Shaw L.M."/>
            <person name="Masouleh A.K."/>
            <person name="Furtado A."/>
            <person name="Henry R.J."/>
            <person name="Mitter N."/>
        </authorList>
    </citation>
    <scope>NUCLEOTIDE SEQUENCE [LARGE SCALE GENOMIC DNA]</scope>
    <source>
        <strain evidence="2">cv. Hass</strain>
    </source>
</reference>
<dbReference type="EMBL" id="CM056811">
    <property type="protein sequence ID" value="KAJ8637720.1"/>
    <property type="molecule type" value="Genomic_DNA"/>
</dbReference>
<protein>
    <submittedName>
        <fullName evidence="1">Uncharacterized protein</fullName>
    </submittedName>
</protein>
<comment type="caution">
    <text evidence="1">The sequence shown here is derived from an EMBL/GenBank/DDBJ whole genome shotgun (WGS) entry which is preliminary data.</text>
</comment>
<evidence type="ECO:0000313" key="2">
    <source>
        <dbReference type="Proteomes" id="UP001234297"/>
    </source>
</evidence>
<gene>
    <name evidence="1" type="ORF">MRB53_011987</name>
</gene>
<evidence type="ECO:0000313" key="1">
    <source>
        <dbReference type="EMBL" id="KAJ8637720.1"/>
    </source>
</evidence>
<dbReference type="Proteomes" id="UP001234297">
    <property type="component" value="Chromosome 3"/>
</dbReference>
<proteinExistence type="predicted"/>
<organism evidence="1 2">
    <name type="scientific">Persea americana</name>
    <name type="common">Avocado</name>
    <dbReference type="NCBI Taxonomy" id="3435"/>
    <lineage>
        <taxon>Eukaryota</taxon>
        <taxon>Viridiplantae</taxon>
        <taxon>Streptophyta</taxon>
        <taxon>Embryophyta</taxon>
        <taxon>Tracheophyta</taxon>
        <taxon>Spermatophyta</taxon>
        <taxon>Magnoliopsida</taxon>
        <taxon>Magnoliidae</taxon>
        <taxon>Laurales</taxon>
        <taxon>Lauraceae</taxon>
        <taxon>Persea</taxon>
    </lineage>
</organism>
<accession>A0ACC2LWC7</accession>